<evidence type="ECO:0000256" key="3">
    <source>
        <dbReference type="ARBA" id="ARBA00023242"/>
    </source>
</evidence>
<dbReference type="FunFam" id="3.30.1560.10:FF:000001">
    <property type="entry name" value="Protein mago nashi homolog"/>
    <property type="match status" value="1"/>
</dbReference>
<dbReference type="AlphaFoldDB" id="A0AAI8Z4D1"/>
<accession>A0AAI8Z4D1</accession>
<reference evidence="4" key="1">
    <citation type="submission" date="2023-11" db="EMBL/GenBank/DDBJ databases">
        <authorList>
            <person name="Alioto T."/>
            <person name="Alioto T."/>
            <person name="Gomez Garrido J."/>
        </authorList>
    </citation>
    <scope>NUCLEOTIDE SEQUENCE</scope>
</reference>
<dbReference type="InterPro" id="IPR004023">
    <property type="entry name" value="Mago_nashi"/>
</dbReference>
<organism evidence="4 5">
    <name type="scientific">Lecanosticta acicola</name>
    <dbReference type="NCBI Taxonomy" id="111012"/>
    <lineage>
        <taxon>Eukaryota</taxon>
        <taxon>Fungi</taxon>
        <taxon>Dikarya</taxon>
        <taxon>Ascomycota</taxon>
        <taxon>Pezizomycotina</taxon>
        <taxon>Dothideomycetes</taxon>
        <taxon>Dothideomycetidae</taxon>
        <taxon>Mycosphaerellales</taxon>
        <taxon>Mycosphaerellaceae</taxon>
        <taxon>Lecanosticta</taxon>
    </lineage>
</organism>
<evidence type="ECO:0000256" key="1">
    <source>
        <dbReference type="ARBA" id="ARBA00004123"/>
    </source>
</evidence>
<comment type="similarity">
    <text evidence="2">Belongs to the mago nashi family.</text>
</comment>
<proteinExistence type="inferred from homology"/>
<protein>
    <submittedName>
        <fullName evidence="4">Mago nashi</fullName>
    </submittedName>
</protein>
<evidence type="ECO:0000313" key="4">
    <source>
        <dbReference type="EMBL" id="CAK4032232.1"/>
    </source>
</evidence>
<dbReference type="InterPro" id="IPR036605">
    <property type="entry name" value="Mago_nashi_sf"/>
</dbReference>
<comment type="subcellular location">
    <subcellularLocation>
        <location evidence="1">Nucleus</location>
    </subcellularLocation>
</comment>
<comment type="caution">
    <text evidence="4">The sequence shown here is derived from an EMBL/GenBank/DDBJ whole genome shotgun (WGS) entry which is preliminary data.</text>
</comment>
<dbReference type="EMBL" id="CAVMBE010000060">
    <property type="protein sequence ID" value="CAK4032232.1"/>
    <property type="molecule type" value="Genomic_DNA"/>
</dbReference>
<dbReference type="PANTHER" id="PTHR12638:SF0">
    <property type="entry name" value="MAGO HOMOLOG, EXON JUNCTION COMPLEX SUBUNIT-RELATED"/>
    <property type="match status" value="1"/>
</dbReference>
<dbReference type="Gene3D" id="3.30.1560.10">
    <property type="entry name" value="Mago nashi"/>
    <property type="match status" value="1"/>
</dbReference>
<dbReference type="SUPFAM" id="SSF89817">
    <property type="entry name" value="Mago nashi protein"/>
    <property type="match status" value="1"/>
</dbReference>
<dbReference type="CDD" id="cd11295">
    <property type="entry name" value="Mago_nashi"/>
    <property type="match status" value="1"/>
</dbReference>
<dbReference type="GO" id="GO:0008380">
    <property type="term" value="P:RNA splicing"/>
    <property type="evidence" value="ECO:0007669"/>
    <property type="project" value="InterPro"/>
</dbReference>
<dbReference type="PANTHER" id="PTHR12638">
    <property type="entry name" value="PROTEIN MAGO NASHI HOMOLOG"/>
    <property type="match status" value="1"/>
</dbReference>
<evidence type="ECO:0000313" key="5">
    <source>
        <dbReference type="Proteomes" id="UP001296104"/>
    </source>
</evidence>
<sequence>MSASAEPFYLRYYSGHSGRFGHEFLEFDFRVVGDGRSAIARYANNSNYRNDSLIRKEMCVSTLMVEEIKRIIKDSEITKEDDTKWPQKNKDGRQELEIRLGGEHISFETAKIGSLVDVNESEDPEGLRVFYYLVQDLKALVFSLISLHFKVHQANLSKYDARNIEQMECYTLQAPSNYDI</sequence>
<name>A0AAI8Z4D1_9PEZI</name>
<keyword evidence="3" id="KW-0539">Nucleus</keyword>
<gene>
    <name evidence="4" type="ORF">LECACI_7A007390</name>
</gene>
<evidence type="ECO:0000256" key="2">
    <source>
        <dbReference type="ARBA" id="ARBA00009270"/>
    </source>
</evidence>
<dbReference type="Proteomes" id="UP001296104">
    <property type="component" value="Unassembled WGS sequence"/>
</dbReference>
<dbReference type="GO" id="GO:0035145">
    <property type="term" value="C:exon-exon junction complex"/>
    <property type="evidence" value="ECO:0007669"/>
    <property type="project" value="InterPro"/>
</dbReference>
<dbReference type="Pfam" id="PF02792">
    <property type="entry name" value="Mago_nashi"/>
    <property type="match status" value="1"/>
</dbReference>
<keyword evidence="5" id="KW-1185">Reference proteome</keyword>